<dbReference type="SUPFAM" id="SSF52279">
    <property type="entry name" value="Beta-D-glucan exohydrolase, C-terminal domain"/>
    <property type="match status" value="1"/>
</dbReference>
<dbReference type="PANTHER" id="PTHR30480:SF13">
    <property type="entry name" value="BETA-HEXOSAMINIDASE"/>
    <property type="match status" value="1"/>
</dbReference>
<keyword evidence="5" id="KW-0326">Glycosidase</keyword>
<dbReference type="Pfam" id="PF01915">
    <property type="entry name" value="Glyco_hydro_3_C"/>
    <property type="match status" value="1"/>
</dbReference>
<feature type="signal peptide" evidence="6">
    <location>
        <begin position="1"/>
        <end position="28"/>
    </location>
</feature>
<keyword evidence="6" id="KW-0732">Signal</keyword>
<sequence length="700" mass="76095">MKHKKHAGLAIFFALLLMFCPAVIGADAAPVTPEGDKVGVTDLIISLNIPEADAVVSGMTLQLQALHLYADGHFEQTSRKLRWHSSNKNVASVDAQGTVTITGHNGRTFISVTDGKFEDRIAIDYKEKGEPQVQIVKQKGKRYDIIGKAIAGMTLEEKVGQMMMPDFRKWNGTDVTRMLPEIEELVKKYHIGGVILFRENVVDTAQTVRLVHDYQQAAEKYGLLVTIDQEGGIVTRLQQGTDTPGNMALGATRSTELAHQVGKVIGRELSVLGINTNFAPVMDVNNNPDNPVIGVRSFGEDPKLVAEMGEAYIKGLQEYGVAATAKHFPGHGDTAVDSHLGLPEIPHDKERLMNVELYPFKQAMEAGVDAIMTAHVTFPKIDDTKVVSRKDGTEISLPATLSPKVITGLIRDELGFDGVVSTDAMDMQAIADHFGPVDAAIRAIQAGVDIVLMPVGLEEVTNGVLKAVSDGTISEERIDQSVRRIMTLKVKRGIFKAEQPADVQDQIARALEVVGSAEHKRVEAEAAARSVTLVKNDGVLPLNMDEKATIAVVGTTYVDELADAIRKHHANTVTIKVTNNTLTDEQRKQVEEADAVIIGSYTFDVKGRSSDNPLMKLYREISQQADTPVIGVGIRNPYDIMAYPEVDAYLAQYGFRTASFHATAETIFGQNEPTGTLPVSIPDGKGGTLYPFGHGLGYIR</sequence>
<dbReference type="EC" id="3.2.1.52" evidence="3"/>
<reference evidence="10" key="1">
    <citation type="submission" date="2023-07" db="EMBL/GenBank/DDBJ databases">
        <authorList>
            <person name="Ivanov I."/>
            <person name="Teneva D."/>
            <person name="Stoikov I."/>
        </authorList>
    </citation>
    <scope>NUCLEOTIDE SEQUENCE</scope>
    <source>
        <strain evidence="10">4475</strain>
    </source>
</reference>
<accession>A0AA48M7I9</accession>
<protein>
    <recommendedName>
        <fullName evidence="3">beta-N-acetylhexosaminidase</fullName>
        <ecNumber evidence="3">3.2.1.52</ecNumber>
    </recommendedName>
</protein>
<evidence type="ECO:0000313" key="11">
    <source>
        <dbReference type="Proteomes" id="UP001189619"/>
    </source>
</evidence>
<dbReference type="NCBIfam" id="NF003740">
    <property type="entry name" value="PRK05337.1"/>
    <property type="match status" value="1"/>
</dbReference>
<dbReference type="InterPro" id="IPR017853">
    <property type="entry name" value="GH"/>
</dbReference>
<dbReference type="Gene3D" id="3.40.50.1700">
    <property type="entry name" value="Glycoside hydrolase family 3 C-terminal domain"/>
    <property type="match status" value="1"/>
</dbReference>
<evidence type="ECO:0000256" key="1">
    <source>
        <dbReference type="ARBA" id="ARBA00001231"/>
    </source>
</evidence>
<evidence type="ECO:0000259" key="7">
    <source>
        <dbReference type="Pfam" id="PF00933"/>
    </source>
</evidence>
<dbReference type="AlphaFoldDB" id="A0AA48M7I9"/>
<feature type="domain" description="BIG2" evidence="9">
    <location>
        <begin position="51"/>
        <end position="117"/>
    </location>
</feature>
<dbReference type="InterPro" id="IPR008964">
    <property type="entry name" value="Invasin/intimin_cell_adhesion"/>
</dbReference>
<evidence type="ECO:0000259" key="9">
    <source>
        <dbReference type="Pfam" id="PF02368"/>
    </source>
</evidence>
<evidence type="ECO:0000256" key="5">
    <source>
        <dbReference type="ARBA" id="ARBA00023295"/>
    </source>
</evidence>
<dbReference type="Pfam" id="PF02368">
    <property type="entry name" value="Big_2"/>
    <property type="match status" value="1"/>
</dbReference>
<evidence type="ECO:0000256" key="2">
    <source>
        <dbReference type="ARBA" id="ARBA00005336"/>
    </source>
</evidence>
<evidence type="ECO:0000259" key="8">
    <source>
        <dbReference type="Pfam" id="PF01915"/>
    </source>
</evidence>
<dbReference type="EMBL" id="OY569118">
    <property type="protein sequence ID" value="CAJ1002708.1"/>
    <property type="molecule type" value="Genomic_DNA"/>
</dbReference>
<dbReference type="Pfam" id="PF00933">
    <property type="entry name" value="Glyco_hydro_3"/>
    <property type="match status" value="1"/>
</dbReference>
<dbReference type="Proteomes" id="UP001189619">
    <property type="component" value="Chromosome"/>
</dbReference>
<name>A0AA48M7I9_9BACL</name>
<evidence type="ECO:0000256" key="3">
    <source>
        <dbReference type="ARBA" id="ARBA00012663"/>
    </source>
</evidence>
<feature type="domain" description="Glycoside hydrolase family 3 C-terminal" evidence="8">
    <location>
        <begin position="531"/>
        <end position="698"/>
    </location>
</feature>
<feature type="chain" id="PRO_5041206504" description="beta-N-acetylhexosaminidase" evidence="6">
    <location>
        <begin position="29"/>
        <end position="700"/>
    </location>
</feature>
<dbReference type="PRINTS" id="PR00133">
    <property type="entry name" value="GLHYDRLASE3"/>
</dbReference>
<dbReference type="PANTHER" id="PTHR30480">
    <property type="entry name" value="BETA-HEXOSAMINIDASE-RELATED"/>
    <property type="match status" value="1"/>
</dbReference>
<dbReference type="GO" id="GO:0005975">
    <property type="term" value="P:carbohydrate metabolic process"/>
    <property type="evidence" value="ECO:0007669"/>
    <property type="project" value="InterPro"/>
</dbReference>
<dbReference type="FunFam" id="3.20.20.300:FF:000014">
    <property type="entry name" value="Beta-hexosaminidase, lipoprotein"/>
    <property type="match status" value="1"/>
</dbReference>
<comment type="similarity">
    <text evidence="2">Belongs to the glycosyl hydrolase 3 family.</text>
</comment>
<dbReference type="SUPFAM" id="SSF51445">
    <property type="entry name" value="(Trans)glycosidases"/>
    <property type="match status" value="1"/>
</dbReference>
<gene>
    <name evidence="10" type="ORF">BSPP4475_10300</name>
</gene>
<evidence type="ECO:0000256" key="6">
    <source>
        <dbReference type="SAM" id="SignalP"/>
    </source>
</evidence>
<dbReference type="Gene3D" id="2.60.40.1080">
    <property type="match status" value="1"/>
</dbReference>
<keyword evidence="11" id="KW-1185">Reference proteome</keyword>
<organism evidence="10 11">
    <name type="scientific">Brevibacillus aydinogluensis</name>
    <dbReference type="NCBI Taxonomy" id="927786"/>
    <lineage>
        <taxon>Bacteria</taxon>
        <taxon>Bacillati</taxon>
        <taxon>Bacillota</taxon>
        <taxon>Bacilli</taxon>
        <taxon>Bacillales</taxon>
        <taxon>Paenibacillaceae</taxon>
        <taxon>Brevibacillus</taxon>
    </lineage>
</organism>
<dbReference type="GO" id="GO:0004563">
    <property type="term" value="F:beta-N-acetylhexosaminidase activity"/>
    <property type="evidence" value="ECO:0007669"/>
    <property type="project" value="UniProtKB-EC"/>
</dbReference>
<dbReference type="InterPro" id="IPR003343">
    <property type="entry name" value="Big_2"/>
</dbReference>
<proteinExistence type="inferred from homology"/>
<evidence type="ECO:0000313" key="10">
    <source>
        <dbReference type="EMBL" id="CAJ1002708.1"/>
    </source>
</evidence>
<dbReference type="SUPFAM" id="SSF49373">
    <property type="entry name" value="Invasin/intimin cell-adhesion fragments"/>
    <property type="match status" value="1"/>
</dbReference>
<dbReference type="InterPro" id="IPR001764">
    <property type="entry name" value="Glyco_hydro_3_N"/>
</dbReference>
<dbReference type="Gene3D" id="3.20.20.300">
    <property type="entry name" value="Glycoside hydrolase, family 3, N-terminal domain"/>
    <property type="match status" value="1"/>
</dbReference>
<dbReference type="GO" id="GO:0009254">
    <property type="term" value="P:peptidoglycan turnover"/>
    <property type="evidence" value="ECO:0007669"/>
    <property type="project" value="TreeGrafter"/>
</dbReference>
<dbReference type="InterPro" id="IPR036881">
    <property type="entry name" value="Glyco_hydro_3_C_sf"/>
</dbReference>
<feature type="domain" description="Glycoside hydrolase family 3 N-terminal" evidence="7">
    <location>
        <begin position="154"/>
        <end position="488"/>
    </location>
</feature>
<evidence type="ECO:0000256" key="4">
    <source>
        <dbReference type="ARBA" id="ARBA00022801"/>
    </source>
</evidence>
<keyword evidence="4" id="KW-0378">Hydrolase</keyword>
<dbReference type="InterPro" id="IPR050226">
    <property type="entry name" value="NagZ_Beta-hexosaminidase"/>
</dbReference>
<comment type="catalytic activity">
    <reaction evidence="1">
        <text>Hydrolysis of terminal non-reducing N-acetyl-D-hexosamine residues in N-acetyl-beta-D-hexosaminides.</text>
        <dbReference type="EC" id="3.2.1.52"/>
    </reaction>
</comment>
<dbReference type="InterPro" id="IPR002772">
    <property type="entry name" value="Glyco_hydro_3_C"/>
</dbReference>
<dbReference type="InterPro" id="IPR036962">
    <property type="entry name" value="Glyco_hydro_3_N_sf"/>
</dbReference>
<dbReference type="KEGG" id="bayd:BSPP4475_10300"/>